<evidence type="ECO:0000256" key="1">
    <source>
        <dbReference type="ARBA" id="ARBA00022723"/>
    </source>
</evidence>
<evidence type="ECO:0000313" key="6">
    <source>
        <dbReference type="Proteomes" id="UP001217089"/>
    </source>
</evidence>
<dbReference type="InterPro" id="IPR033658">
    <property type="entry name" value="GRX_PICOT-like"/>
</dbReference>
<dbReference type="InterPro" id="IPR036249">
    <property type="entry name" value="Thioredoxin-like_sf"/>
</dbReference>
<dbReference type="PROSITE" id="PS51352">
    <property type="entry name" value="THIOREDOXIN_2"/>
    <property type="match status" value="1"/>
</dbReference>
<keyword evidence="6" id="KW-1185">Reference proteome</keyword>
<protein>
    <recommendedName>
        <fullName evidence="4">Thioredoxin domain-containing protein</fullName>
    </recommendedName>
</protein>
<dbReference type="CDD" id="cd02984">
    <property type="entry name" value="TRX_PICOT"/>
    <property type="match status" value="1"/>
</dbReference>
<dbReference type="Pfam" id="PF00085">
    <property type="entry name" value="Thioredoxin"/>
    <property type="match status" value="1"/>
</dbReference>
<comment type="caution">
    <text evidence="5">The sequence shown here is derived from an EMBL/GenBank/DDBJ whole genome shotgun (WGS) entry which is preliminary data.</text>
</comment>
<proteinExistence type="predicted"/>
<keyword evidence="3" id="KW-0411">Iron-sulfur</keyword>
<dbReference type="Proteomes" id="UP001217089">
    <property type="component" value="Unassembled WGS sequence"/>
</dbReference>
<keyword evidence="2" id="KW-0408">Iron</keyword>
<evidence type="ECO:0000256" key="2">
    <source>
        <dbReference type="ARBA" id="ARBA00023004"/>
    </source>
</evidence>
<sequence>MAALREISRISDFQNLLDESGSHLVVVHFSAVWAPQCQQMNDVLTELAKDSQYVNVRFVKVEAEELPELSEKYEIAAVPTFIFLKSKTKIDRLDGANAAELTKKVQILSSPTANVPVPATEQQQSKDDLNVRLKKLINSAPVMLFMKGKPEEPRCGFSRQIVQLLNENNIKFSSFDILQDNDVRQGLKTYSNWPTYPQVYCNGELLGGLDILKELAESGELKSQFPKQEELEDRLKSLTTRSPIMLFMKGDPNTPRCGFSKQVTQLLNDTGIKYDTFDILQDEEVRQGLKKFSNWPTYPQLYVNGELIGGLDILKELKESGELEAMLKDGQ</sequence>
<dbReference type="CDD" id="cd03028">
    <property type="entry name" value="GRX_PICOT_like"/>
    <property type="match status" value="2"/>
</dbReference>
<gene>
    <name evidence="5" type="ORF">KUTeg_004710</name>
</gene>
<dbReference type="Gene3D" id="3.40.30.10">
    <property type="entry name" value="Glutaredoxin"/>
    <property type="match status" value="3"/>
</dbReference>
<dbReference type="InterPro" id="IPR004480">
    <property type="entry name" value="Monothiol_GRX-rel"/>
</dbReference>
<dbReference type="InterPro" id="IPR013766">
    <property type="entry name" value="Thioredoxin_domain"/>
</dbReference>
<dbReference type="InterPro" id="IPR002109">
    <property type="entry name" value="Glutaredoxin"/>
</dbReference>
<dbReference type="PANTHER" id="PTHR10293">
    <property type="entry name" value="GLUTAREDOXIN FAMILY MEMBER"/>
    <property type="match status" value="1"/>
</dbReference>
<feature type="domain" description="Thioredoxin" evidence="4">
    <location>
        <begin position="1"/>
        <end position="110"/>
    </location>
</feature>
<evidence type="ECO:0000256" key="3">
    <source>
        <dbReference type="ARBA" id="ARBA00023014"/>
    </source>
</evidence>
<keyword evidence="1" id="KW-0479">Metal-binding</keyword>
<dbReference type="PANTHER" id="PTHR10293:SF73">
    <property type="entry name" value="GLUTAREDOXIN-3"/>
    <property type="match status" value="1"/>
</dbReference>
<evidence type="ECO:0000313" key="5">
    <source>
        <dbReference type="EMBL" id="KAJ8316806.1"/>
    </source>
</evidence>
<dbReference type="NCBIfam" id="TIGR00365">
    <property type="entry name" value="Grx4 family monothiol glutaredoxin"/>
    <property type="match status" value="2"/>
</dbReference>
<dbReference type="Pfam" id="PF00462">
    <property type="entry name" value="Glutaredoxin"/>
    <property type="match status" value="2"/>
</dbReference>
<name>A0ABQ9FHL2_TEGGR</name>
<dbReference type="SUPFAM" id="SSF52833">
    <property type="entry name" value="Thioredoxin-like"/>
    <property type="match status" value="3"/>
</dbReference>
<organism evidence="5 6">
    <name type="scientific">Tegillarca granosa</name>
    <name type="common">Malaysian cockle</name>
    <name type="synonym">Anadara granosa</name>
    <dbReference type="NCBI Taxonomy" id="220873"/>
    <lineage>
        <taxon>Eukaryota</taxon>
        <taxon>Metazoa</taxon>
        <taxon>Spiralia</taxon>
        <taxon>Lophotrochozoa</taxon>
        <taxon>Mollusca</taxon>
        <taxon>Bivalvia</taxon>
        <taxon>Autobranchia</taxon>
        <taxon>Pteriomorphia</taxon>
        <taxon>Arcoida</taxon>
        <taxon>Arcoidea</taxon>
        <taxon>Arcidae</taxon>
        <taxon>Tegillarca</taxon>
    </lineage>
</organism>
<dbReference type="EMBL" id="JARBDR010000246">
    <property type="protein sequence ID" value="KAJ8316806.1"/>
    <property type="molecule type" value="Genomic_DNA"/>
</dbReference>
<accession>A0ABQ9FHL2</accession>
<reference evidence="5 6" key="1">
    <citation type="submission" date="2022-12" db="EMBL/GenBank/DDBJ databases">
        <title>Chromosome-level genome of Tegillarca granosa.</title>
        <authorList>
            <person name="Kim J."/>
        </authorList>
    </citation>
    <scope>NUCLEOTIDE SEQUENCE [LARGE SCALE GENOMIC DNA]</scope>
    <source>
        <strain evidence="5">Teg-2019</strain>
        <tissue evidence="5">Adductor muscle</tissue>
    </source>
</reference>
<dbReference type="PROSITE" id="PS51354">
    <property type="entry name" value="GLUTAREDOXIN_2"/>
    <property type="match status" value="2"/>
</dbReference>
<evidence type="ECO:0000259" key="4">
    <source>
        <dbReference type="PROSITE" id="PS51352"/>
    </source>
</evidence>